<accession>A0A078B670</accession>
<dbReference type="OrthoDB" id="303526at2759"/>
<keyword evidence="3" id="KW-0862">Zinc</keyword>
<evidence type="ECO:0000256" key="6">
    <source>
        <dbReference type="SAM" id="MobiDB-lite"/>
    </source>
</evidence>
<dbReference type="GO" id="GO:0003676">
    <property type="term" value="F:nucleic acid binding"/>
    <property type="evidence" value="ECO:0007669"/>
    <property type="project" value="InterPro"/>
</dbReference>
<dbReference type="Pfam" id="PF07535">
    <property type="entry name" value="zf-DBF"/>
    <property type="match status" value="1"/>
</dbReference>
<evidence type="ECO:0000256" key="5">
    <source>
        <dbReference type="SAM" id="Coils"/>
    </source>
</evidence>
<keyword evidence="9" id="KW-1185">Reference proteome</keyword>
<feature type="domain" description="DBF4-type" evidence="7">
    <location>
        <begin position="432"/>
        <end position="484"/>
    </location>
</feature>
<dbReference type="InterPro" id="IPR038545">
    <property type="entry name" value="Znf_DBF_sf"/>
</dbReference>
<dbReference type="Proteomes" id="UP000039865">
    <property type="component" value="Unassembled WGS sequence"/>
</dbReference>
<dbReference type="InterPro" id="IPR006572">
    <property type="entry name" value="Znf_DBF"/>
</dbReference>
<feature type="compositionally biased region" description="Polar residues" evidence="6">
    <location>
        <begin position="26"/>
        <end position="38"/>
    </location>
</feature>
<feature type="compositionally biased region" description="Low complexity" evidence="6">
    <location>
        <begin position="39"/>
        <end position="57"/>
    </location>
</feature>
<feature type="compositionally biased region" description="Low complexity" evidence="6">
    <location>
        <begin position="576"/>
        <end position="588"/>
    </location>
</feature>
<evidence type="ECO:0000256" key="3">
    <source>
        <dbReference type="ARBA" id="ARBA00022833"/>
    </source>
</evidence>
<dbReference type="Gene3D" id="6.10.250.3410">
    <property type="entry name" value="DBF zinc finger"/>
    <property type="match status" value="1"/>
</dbReference>
<feature type="coiled-coil region" evidence="5">
    <location>
        <begin position="396"/>
        <end position="423"/>
    </location>
</feature>
<feature type="region of interest" description="Disordered" evidence="6">
    <location>
        <begin position="624"/>
        <end position="644"/>
    </location>
</feature>
<dbReference type="EMBL" id="CCKQ01017156">
    <property type="protein sequence ID" value="CDW89028.1"/>
    <property type="molecule type" value="Genomic_DNA"/>
</dbReference>
<feature type="region of interest" description="Disordered" evidence="6">
    <location>
        <begin position="496"/>
        <end position="588"/>
    </location>
</feature>
<feature type="compositionally biased region" description="Basic and acidic residues" evidence="6">
    <location>
        <begin position="558"/>
        <end position="572"/>
    </location>
</feature>
<keyword evidence="2 4" id="KW-0863">Zinc-finger</keyword>
<keyword evidence="1" id="KW-0479">Metal-binding</keyword>
<feature type="region of interest" description="Disordered" evidence="6">
    <location>
        <begin position="1"/>
        <end position="20"/>
    </location>
</feature>
<evidence type="ECO:0000256" key="1">
    <source>
        <dbReference type="ARBA" id="ARBA00022723"/>
    </source>
</evidence>
<sequence>MNSHQLAVHSSVNPQQFANYPGGYSQVTHNYYNHPQHPQTSSYQQQYSASYQQSQQTGNTNHQTNIKNQISHKMAPQAPISTAYAQNDIPISTNYMQQPQRTLQSLLAVNGKINPNKLFAFFYMSTTELAQKSPYLIAIENLRKKLSLFGVKFANFTLESITHPGYLSKLKNCMNPRNMTKTIQQRNAELEDVINELKVDYKKNQSVQRLNQPQIPPYVVSAHIFEKNPQDLDNTIHCYLLSMRHDIITFKMCEKIIEYWMCQRVEWHIERGLKINSDGQASINGRGVSLQSLNAMSQNARRNAIKEASQSIFAITCRNTGAVTASQQSSGQLSKDNQFAQEHHIFTLLSPSIISQLKQFFDNKVHVGKYDIPSFHKASPLGTSIFPQLIERQQGMQSFDQLMEKHQKDMQKLRKKLTPKERNPKQIEEPMPGLNHTYCNICKEQFRNYLEHINSTNHRSSVRTGSNAVFFQEIDKALVDVANQYNKKLDIQQAQLQIQGKKRSRLNPEEQNGKKASSKSKKGQGNFIEIEDESSFNDSDSPKSESKKTNSAKKRDQKLKDKIECQQKEKSPRFPKVPQQINQQKQGQVPQVQCKISKLQSMRNYYLNTNGGVSNVQQNQNQTNNNYTNTNTCGNLMPNKRFKS</sequence>
<feature type="region of interest" description="Disordered" evidence="6">
    <location>
        <begin position="26"/>
        <end position="63"/>
    </location>
</feature>
<dbReference type="GO" id="GO:0008270">
    <property type="term" value="F:zinc ion binding"/>
    <property type="evidence" value="ECO:0007669"/>
    <property type="project" value="UniProtKB-KW"/>
</dbReference>
<evidence type="ECO:0000313" key="8">
    <source>
        <dbReference type="EMBL" id="CDW89028.1"/>
    </source>
</evidence>
<dbReference type="AlphaFoldDB" id="A0A078B670"/>
<organism evidence="8 9">
    <name type="scientific">Stylonychia lemnae</name>
    <name type="common">Ciliate</name>
    <dbReference type="NCBI Taxonomy" id="5949"/>
    <lineage>
        <taxon>Eukaryota</taxon>
        <taxon>Sar</taxon>
        <taxon>Alveolata</taxon>
        <taxon>Ciliophora</taxon>
        <taxon>Intramacronucleata</taxon>
        <taxon>Spirotrichea</taxon>
        <taxon>Stichotrichia</taxon>
        <taxon>Sporadotrichida</taxon>
        <taxon>Oxytrichidae</taxon>
        <taxon>Stylonychinae</taxon>
        <taxon>Stylonychia</taxon>
    </lineage>
</organism>
<reference evidence="8 9" key="1">
    <citation type="submission" date="2014-06" db="EMBL/GenBank/DDBJ databases">
        <authorList>
            <person name="Swart Estienne"/>
        </authorList>
    </citation>
    <scope>NUCLEOTIDE SEQUENCE [LARGE SCALE GENOMIC DNA]</scope>
    <source>
        <strain evidence="8 9">130c</strain>
    </source>
</reference>
<dbReference type="PROSITE" id="PS51265">
    <property type="entry name" value="ZF_DBF4"/>
    <property type="match status" value="1"/>
</dbReference>
<evidence type="ECO:0000259" key="7">
    <source>
        <dbReference type="PROSITE" id="PS51265"/>
    </source>
</evidence>
<feature type="compositionally biased region" description="Low complexity" evidence="6">
    <location>
        <begin position="624"/>
        <end position="635"/>
    </location>
</feature>
<evidence type="ECO:0000256" key="2">
    <source>
        <dbReference type="ARBA" id="ARBA00022771"/>
    </source>
</evidence>
<name>A0A078B670_STYLE</name>
<keyword evidence="5" id="KW-0175">Coiled coil</keyword>
<protein>
    <recommendedName>
        <fullName evidence="7">DBF4-type domain-containing protein</fullName>
    </recommendedName>
</protein>
<proteinExistence type="predicted"/>
<evidence type="ECO:0000313" key="9">
    <source>
        <dbReference type="Proteomes" id="UP000039865"/>
    </source>
</evidence>
<gene>
    <name evidence="8" type="primary">Contig13689.g14594</name>
    <name evidence="8" type="ORF">STYLEM_18156</name>
</gene>
<dbReference type="InParanoid" id="A0A078B670"/>
<feature type="compositionally biased region" description="Polar residues" evidence="6">
    <location>
        <begin position="1"/>
        <end position="18"/>
    </location>
</feature>
<evidence type="ECO:0000256" key="4">
    <source>
        <dbReference type="PROSITE-ProRule" id="PRU00600"/>
    </source>
</evidence>